<comment type="subcellular location">
    <subcellularLocation>
        <location evidence="1 5">Cytoplasm</location>
    </subcellularLocation>
</comment>
<keyword evidence="2 5" id="KW-0963">Cytoplasm</keyword>
<dbReference type="GO" id="GO:0008312">
    <property type="term" value="F:7S RNA binding"/>
    <property type="evidence" value="ECO:0007669"/>
    <property type="project" value="UniProtKB-UniRule"/>
</dbReference>
<comment type="similarity">
    <text evidence="5">Belongs to the SRP19 family.</text>
</comment>
<keyword evidence="7" id="KW-1185">Reference proteome</keyword>
<evidence type="ECO:0000256" key="1">
    <source>
        <dbReference type="ARBA" id="ARBA00004496"/>
    </source>
</evidence>
<keyword evidence="3 5" id="KW-0733">Signal recognition particle</keyword>
<protein>
    <recommendedName>
        <fullName evidence="5">Signal recognition particle 19 kDa protein</fullName>
        <shortName evidence="5">SRP19</shortName>
    </recommendedName>
</protein>
<dbReference type="Gene3D" id="3.30.56.30">
    <property type="entry name" value="Signal recognition particle, SRP19-like subunit"/>
    <property type="match status" value="1"/>
</dbReference>
<evidence type="ECO:0000313" key="6">
    <source>
        <dbReference type="EMBL" id="AGB01424.1"/>
    </source>
</evidence>
<dbReference type="FunCoup" id="L0HEA2">
    <property type="interactions" value="53"/>
</dbReference>
<evidence type="ECO:0000256" key="3">
    <source>
        <dbReference type="ARBA" id="ARBA00023135"/>
    </source>
</evidence>
<dbReference type="HOGENOM" id="CLU_169299_0_0_2"/>
<dbReference type="KEGG" id="mfo:Metfor_0349"/>
<dbReference type="InterPro" id="IPR036521">
    <property type="entry name" value="SRP19-like_sf"/>
</dbReference>
<dbReference type="RefSeq" id="WP_015284388.1">
    <property type="nucleotide sequence ID" value="NC_019943.1"/>
</dbReference>
<comment type="function">
    <text evidence="5">Involved in targeting and insertion of nascent membrane proteins into the cytoplasmic membrane. Binds directly to 7S RNA and mediates binding of the 54 kDa subunit of the SRP.</text>
</comment>
<evidence type="ECO:0000256" key="2">
    <source>
        <dbReference type="ARBA" id="ARBA00022490"/>
    </source>
</evidence>
<dbReference type="Pfam" id="PF01922">
    <property type="entry name" value="SRP19"/>
    <property type="match status" value="1"/>
</dbReference>
<dbReference type="AlphaFoldDB" id="L0HEA2"/>
<sequence length="91" mass="10554">MAAGECIIYPCYFNAAYSRAEGRRVPRSIGVKAPVLTDLERALKKSGIPFRAEDKHHPAHWTRREGRLVVEWKEKKELLIRKVAQRLEARK</sequence>
<dbReference type="InParanoid" id="L0HEA2"/>
<dbReference type="InterPro" id="IPR022938">
    <property type="entry name" value="SRP19_arc-type"/>
</dbReference>
<evidence type="ECO:0000256" key="4">
    <source>
        <dbReference type="ARBA" id="ARBA00023274"/>
    </source>
</evidence>
<dbReference type="PANTHER" id="PTHR17453">
    <property type="entry name" value="SIGNAL RECOGNITION PARTICLE 19 KD PROTEIN"/>
    <property type="match status" value="1"/>
</dbReference>
<dbReference type="eggNOG" id="arCOG01217">
    <property type="taxonomic scope" value="Archaea"/>
</dbReference>
<dbReference type="SUPFAM" id="SSF69695">
    <property type="entry name" value="SRP19"/>
    <property type="match status" value="1"/>
</dbReference>
<dbReference type="Proteomes" id="UP000010824">
    <property type="component" value="Chromosome"/>
</dbReference>
<reference evidence="6 7" key="2">
    <citation type="journal article" date="2014" name="Genome Announc.">
        <title>Complete Genome Sequence of Methanoregula formicica SMSPT, a Mesophilic Hydrogenotrophic Methanogen Isolated from a Methanogenic Upflow Anaerobic Sludge Blanket Reactor.</title>
        <authorList>
            <person name="Yamamoto K."/>
            <person name="Tamaki H."/>
            <person name="Cadillo-Quiroz H."/>
            <person name="Imachi H."/>
            <person name="Kyrpides N."/>
            <person name="Woyke T."/>
            <person name="Goodwin L."/>
            <person name="Zinder S.H."/>
            <person name="Kamagata Y."/>
            <person name="Liu W.T."/>
        </authorList>
    </citation>
    <scope>NUCLEOTIDE SEQUENCE [LARGE SCALE GENOMIC DNA]</scope>
    <source>
        <strain evidence="7">DSM 22288 / NBRC 105244 / SMSP</strain>
    </source>
</reference>
<reference evidence="7" key="1">
    <citation type="submission" date="2011-12" db="EMBL/GenBank/DDBJ databases">
        <title>Complete sequence of Methanoregula formicicum SMSP.</title>
        <authorList>
            <person name="Lucas S."/>
            <person name="Han J."/>
            <person name="Lapidus A."/>
            <person name="Cheng J.-F."/>
            <person name="Goodwin L."/>
            <person name="Pitluck S."/>
            <person name="Peters L."/>
            <person name="Ovchinnikova G."/>
            <person name="Teshima H."/>
            <person name="Detter J.C."/>
            <person name="Han C."/>
            <person name="Tapia R."/>
            <person name="Land M."/>
            <person name="Hauser L."/>
            <person name="Kyrpides N."/>
            <person name="Ivanova N."/>
            <person name="Pagani I."/>
            <person name="Imachi H."/>
            <person name="Tamaki H."/>
            <person name="Sekiguchi Y."/>
            <person name="Kamagata Y."/>
            <person name="Cadillo-Quiroz H."/>
            <person name="Zinder S."/>
            <person name="Liu W.-T."/>
            <person name="Woyke T."/>
        </authorList>
    </citation>
    <scope>NUCLEOTIDE SEQUENCE [LARGE SCALE GENOMIC DNA]</scope>
    <source>
        <strain evidence="7">DSM 22288 / NBRC 105244 / SMSP</strain>
    </source>
</reference>
<accession>L0HEA2</accession>
<keyword evidence="4 5" id="KW-0687">Ribonucleoprotein</keyword>
<name>L0HEA2_METFS</name>
<dbReference type="OrthoDB" id="56356at2157"/>
<proteinExistence type="inferred from homology"/>
<dbReference type="GO" id="GO:0048500">
    <property type="term" value="C:signal recognition particle"/>
    <property type="evidence" value="ECO:0007669"/>
    <property type="project" value="UniProtKB-UniRule"/>
</dbReference>
<dbReference type="GeneID" id="14309022"/>
<dbReference type="GO" id="GO:0006617">
    <property type="term" value="P:SRP-dependent cotranslational protein targeting to membrane, signal sequence recognition"/>
    <property type="evidence" value="ECO:0007669"/>
    <property type="project" value="TreeGrafter"/>
</dbReference>
<gene>
    <name evidence="5" type="primary">srp19</name>
    <name evidence="6" type="ordered locus">Metfor_0349</name>
</gene>
<dbReference type="PANTHER" id="PTHR17453:SF0">
    <property type="entry name" value="SIGNAL RECOGNITION PARTICLE 19 KDA PROTEIN"/>
    <property type="match status" value="1"/>
</dbReference>
<organism evidence="6 7">
    <name type="scientific">Methanoregula formicica (strain DSM 22288 / NBRC 105244 / SMSP)</name>
    <dbReference type="NCBI Taxonomy" id="593750"/>
    <lineage>
        <taxon>Archaea</taxon>
        <taxon>Methanobacteriati</taxon>
        <taxon>Methanobacteriota</taxon>
        <taxon>Stenosarchaea group</taxon>
        <taxon>Methanomicrobia</taxon>
        <taxon>Methanomicrobiales</taxon>
        <taxon>Methanoregulaceae</taxon>
        <taxon>Methanoregula</taxon>
    </lineage>
</organism>
<dbReference type="InterPro" id="IPR002778">
    <property type="entry name" value="Signal_recog_particle_SRP19"/>
</dbReference>
<dbReference type="EMBL" id="CP003167">
    <property type="protein sequence ID" value="AGB01424.1"/>
    <property type="molecule type" value="Genomic_DNA"/>
</dbReference>
<comment type="subunit">
    <text evidence="5">Part of the signal recognition particle protein translocation system, which is composed of SRP and FtsY. Archaeal SRP consists of a 7S RNA molecule of 300 nucleotides and two protein subunits: SRP54 and SRP19.</text>
</comment>
<dbReference type="HAMAP" id="MF_00305">
    <property type="entry name" value="SRP19"/>
    <property type="match status" value="1"/>
</dbReference>
<evidence type="ECO:0000256" key="5">
    <source>
        <dbReference type="HAMAP-Rule" id="MF_00305"/>
    </source>
</evidence>
<dbReference type="STRING" id="593750.Metfor_0349"/>
<evidence type="ECO:0000313" key="7">
    <source>
        <dbReference type="Proteomes" id="UP000010824"/>
    </source>
</evidence>
<keyword evidence="5" id="KW-0694">RNA-binding</keyword>